<dbReference type="InterPro" id="IPR015939">
    <property type="entry name" value="Fum_Rdtase/Succ_DH_flav-like_C"/>
</dbReference>
<gene>
    <name evidence="16" type="ORF">H9L06_09120</name>
</gene>
<protein>
    <recommendedName>
        <fullName evidence="5">L-aspartate oxidase</fullName>
        <ecNumber evidence="4">1.4.3.16</ecNumber>
    </recommendedName>
    <alternativeName>
        <fullName evidence="11">Quinolinate synthase B</fullName>
    </alternativeName>
</protein>
<dbReference type="GO" id="GO:0034628">
    <property type="term" value="P:'de novo' NAD+ biosynthetic process from L-aspartate"/>
    <property type="evidence" value="ECO:0007669"/>
    <property type="project" value="TreeGrafter"/>
</dbReference>
<dbReference type="KEGG" id="ldn:H9L06_09120"/>
<dbReference type="RefSeq" id="WP_187554885.1">
    <property type="nucleotide sequence ID" value="NZ_CP060716.1"/>
</dbReference>
<name>A0A7G9S3J0_9MICO</name>
<dbReference type="FunFam" id="3.90.700.10:FF:000002">
    <property type="entry name" value="L-aspartate oxidase"/>
    <property type="match status" value="1"/>
</dbReference>
<evidence type="ECO:0000256" key="3">
    <source>
        <dbReference type="ARBA" id="ARBA00008562"/>
    </source>
</evidence>
<dbReference type="Gene3D" id="3.50.50.60">
    <property type="entry name" value="FAD/NAD(P)-binding domain"/>
    <property type="match status" value="1"/>
</dbReference>
<evidence type="ECO:0000256" key="1">
    <source>
        <dbReference type="ARBA" id="ARBA00001974"/>
    </source>
</evidence>
<keyword evidence="17" id="KW-1185">Reference proteome</keyword>
<evidence type="ECO:0000313" key="17">
    <source>
        <dbReference type="Proteomes" id="UP000515934"/>
    </source>
</evidence>
<keyword evidence="6" id="KW-0285">Flavoprotein</keyword>
<dbReference type="GO" id="GO:0033765">
    <property type="term" value="F:steroid dehydrogenase activity, acting on the CH-CH group of donors"/>
    <property type="evidence" value="ECO:0007669"/>
    <property type="project" value="UniProtKB-ARBA"/>
</dbReference>
<keyword evidence="7" id="KW-0662">Pyridine nucleotide biosynthesis</keyword>
<dbReference type="EC" id="1.4.3.16" evidence="4"/>
<evidence type="ECO:0000256" key="10">
    <source>
        <dbReference type="ARBA" id="ARBA00029426"/>
    </source>
</evidence>
<evidence type="ECO:0000256" key="6">
    <source>
        <dbReference type="ARBA" id="ARBA00022630"/>
    </source>
</evidence>
<evidence type="ECO:0000259" key="14">
    <source>
        <dbReference type="Pfam" id="PF00890"/>
    </source>
</evidence>
<evidence type="ECO:0000256" key="7">
    <source>
        <dbReference type="ARBA" id="ARBA00022642"/>
    </source>
</evidence>
<dbReference type="Gene3D" id="1.20.58.100">
    <property type="entry name" value="Fumarate reductase/succinate dehydrogenase flavoprotein-like, C-terminal domain"/>
    <property type="match status" value="1"/>
</dbReference>
<keyword evidence="9" id="KW-0560">Oxidoreductase</keyword>
<comment type="cofactor">
    <cofactor evidence="1">
        <name>FAD</name>
        <dbReference type="ChEBI" id="CHEBI:57692"/>
    </cofactor>
</comment>
<feature type="domain" description="FAD-dependent oxidoreductase 2 FAD-binding" evidence="14">
    <location>
        <begin position="8"/>
        <end position="387"/>
    </location>
</feature>
<proteinExistence type="inferred from homology"/>
<dbReference type="Gene3D" id="3.90.700.10">
    <property type="entry name" value="Succinate dehydrogenase/fumarate reductase flavoprotein, catalytic domain"/>
    <property type="match status" value="1"/>
</dbReference>
<dbReference type="Pfam" id="PF00890">
    <property type="entry name" value="FAD_binding_2"/>
    <property type="match status" value="1"/>
</dbReference>
<feature type="compositionally biased region" description="Low complexity" evidence="13">
    <location>
        <begin position="561"/>
        <end position="580"/>
    </location>
</feature>
<dbReference type="Pfam" id="PF02910">
    <property type="entry name" value="Succ_DH_flav_C"/>
    <property type="match status" value="1"/>
</dbReference>
<dbReference type="GO" id="GO:0008734">
    <property type="term" value="F:L-aspartate oxidase activity"/>
    <property type="evidence" value="ECO:0007669"/>
    <property type="project" value="UniProtKB-EC"/>
</dbReference>
<evidence type="ECO:0000256" key="4">
    <source>
        <dbReference type="ARBA" id="ARBA00012173"/>
    </source>
</evidence>
<dbReference type="InterPro" id="IPR027477">
    <property type="entry name" value="Succ_DH/fumarate_Rdtase_cat_sf"/>
</dbReference>
<dbReference type="AlphaFoldDB" id="A0A7G9S3J0"/>
<dbReference type="SUPFAM" id="SSF56425">
    <property type="entry name" value="Succinate dehydrogenase/fumarate reductase flavoprotein, catalytic domain"/>
    <property type="match status" value="1"/>
</dbReference>
<evidence type="ECO:0000256" key="5">
    <source>
        <dbReference type="ARBA" id="ARBA00021901"/>
    </source>
</evidence>
<feature type="region of interest" description="Disordered" evidence="13">
    <location>
        <begin position="557"/>
        <end position="580"/>
    </location>
</feature>
<evidence type="ECO:0000313" key="16">
    <source>
        <dbReference type="EMBL" id="QNN62415.1"/>
    </source>
</evidence>
<feature type="domain" description="Fumarate reductase/succinate dehydrogenase flavoprotein-like C-terminal" evidence="15">
    <location>
        <begin position="501"/>
        <end position="538"/>
    </location>
</feature>
<dbReference type="PRINTS" id="PR00411">
    <property type="entry name" value="PNDRDTASEI"/>
</dbReference>
<evidence type="ECO:0000256" key="13">
    <source>
        <dbReference type="SAM" id="MobiDB-lite"/>
    </source>
</evidence>
<evidence type="ECO:0000256" key="9">
    <source>
        <dbReference type="ARBA" id="ARBA00023002"/>
    </source>
</evidence>
<comment type="function">
    <text evidence="10">Catalyzes the oxidation of L-aspartate to iminoaspartate, the first step in the de novo biosynthesis of NAD(+).</text>
</comment>
<dbReference type="InterPro" id="IPR005288">
    <property type="entry name" value="NadB"/>
</dbReference>
<evidence type="ECO:0000256" key="2">
    <source>
        <dbReference type="ARBA" id="ARBA00004950"/>
    </source>
</evidence>
<reference evidence="16 17" key="1">
    <citation type="submission" date="2020-08" db="EMBL/GenBank/DDBJ databases">
        <title>Genome sequence of Leucobacter denitrificans KACC 14055T.</title>
        <authorList>
            <person name="Hyun D.-W."/>
            <person name="Bae J.-W."/>
        </authorList>
    </citation>
    <scope>NUCLEOTIDE SEQUENCE [LARGE SCALE GENOMIC DNA]</scope>
    <source>
        <strain evidence="16 17">KACC 14055</strain>
    </source>
</reference>
<comment type="catalytic activity">
    <reaction evidence="12">
        <text>L-aspartate + O2 = iminosuccinate + H2O2</text>
        <dbReference type="Rhea" id="RHEA:25876"/>
        <dbReference type="ChEBI" id="CHEBI:15379"/>
        <dbReference type="ChEBI" id="CHEBI:16240"/>
        <dbReference type="ChEBI" id="CHEBI:29991"/>
        <dbReference type="ChEBI" id="CHEBI:77875"/>
        <dbReference type="EC" id="1.4.3.16"/>
    </reaction>
    <physiologicalReaction direction="left-to-right" evidence="12">
        <dbReference type="Rhea" id="RHEA:25877"/>
    </physiologicalReaction>
</comment>
<sequence>MIHTQHAHVLVIGTGVAGFSAALSAAGAGADVTLVSAGTDLATRGGNTQLAQGGIAAAIGAGDDPSKHAADTVAAGAGLVDAIAAGVLTADGTRAVRDMIAAGFAVDRDASGHPTLGMEGAHGQHRIVHAGEDRSGAALHAFLRMEVASEVCTGRIAVLYERTVVGLDVRDGEVRGALLRDTSGVVHAHAADAVVLATGGYAGLYPRSTNAEGVRGDGILLAARAGALLADLEFVQFHPTVIHGTGSLVSEAVRGAGAVLRDGAGARFMEVAHPQGDLASRDVVSREIHRVLRERGDDAVWLDATGIEREGGPGTLQKRFPSITAAARAHGFDWAREPIPVSPAAHYSMGGVVTDLDARTSVPGLFAAGEVASTGVHGANRLASNSLLEGLVFGARAGRAAAGAGDVGLGGRVTGARGSEWLAPGAFADLEREQLLVAIAGDAAAHQAGHAVDLTSGGSQVRSDTTRVSEAIGTGLGIVRHADDFRAASEVFSTSTSPSAQLASLILAAAEARTESRGAHQRSDYPETDPAQAVRRSVRAVFEGSHLAERVDALRSTANHAPTTGAEATGAPALEPTTTH</sequence>
<dbReference type="Proteomes" id="UP000515934">
    <property type="component" value="Chromosome"/>
</dbReference>
<accession>A0A7G9S3J0</accession>
<organism evidence="16 17">
    <name type="scientific">Leucobacter denitrificans</name>
    <dbReference type="NCBI Taxonomy" id="683042"/>
    <lineage>
        <taxon>Bacteria</taxon>
        <taxon>Bacillati</taxon>
        <taxon>Actinomycetota</taxon>
        <taxon>Actinomycetes</taxon>
        <taxon>Micrococcales</taxon>
        <taxon>Microbacteriaceae</taxon>
        <taxon>Leucobacter</taxon>
    </lineage>
</organism>
<comment type="pathway">
    <text evidence="2">Cofactor biosynthesis; NAD(+) biosynthesis; iminoaspartate from L-aspartate (oxidase route): step 1/1.</text>
</comment>
<dbReference type="InterPro" id="IPR003953">
    <property type="entry name" value="FAD-dep_OxRdtase_2_FAD-bd"/>
</dbReference>
<dbReference type="EMBL" id="CP060716">
    <property type="protein sequence ID" value="QNN62415.1"/>
    <property type="molecule type" value="Genomic_DNA"/>
</dbReference>
<dbReference type="InterPro" id="IPR036188">
    <property type="entry name" value="FAD/NAD-bd_sf"/>
</dbReference>
<comment type="similarity">
    <text evidence="3">Belongs to the FAD-dependent oxidoreductase 2 family. NadB subfamily.</text>
</comment>
<evidence type="ECO:0000256" key="12">
    <source>
        <dbReference type="ARBA" id="ARBA00048305"/>
    </source>
</evidence>
<dbReference type="InterPro" id="IPR037099">
    <property type="entry name" value="Fum_R/Succ_DH_flav-like_C_sf"/>
</dbReference>
<evidence type="ECO:0000259" key="15">
    <source>
        <dbReference type="Pfam" id="PF02910"/>
    </source>
</evidence>
<dbReference type="PRINTS" id="PR00368">
    <property type="entry name" value="FADPNR"/>
</dbReference>
<dbReference type="SUPFAM" id="SSF51905">
    <property type="entry name" value="FAD/NAD(P)-binding domain"/>
    <property type="match status" value="1"/>
</dbReference>
<evidence type="ECO:0000256" key="8">
    <source>
        <dbReference type="ARBA" id="ARBA00022827"/>
    </source>
</evidence>
<dbReference type="SUPFAM" id="SSF46977">
    <property type="entry name" value="Succinate dehydrogenase/fumarate reductase flavoprotein C-terminal domain"/>
    <property type="match status" value="1"/>
</dbReference>
<keyword evidence="8" id="KW-0274">FAD</keyword>
<dbReference type="UniPathway" id="UPA00253">
    <property type="reaction ID" value="UER00326"/>
</dbReference>
<dbReference type="PANTHER" id="PTHR42716:SF2">
    <property type="entry name" value="L-ASPARTATE OXIDASE, CHLOROPLASTIC"/>
    <property type="match status" value="1"/>
</dbReference>
<dbReference type="PANTHER" id="PTHR42716">
    <property type="entry name" value="L-ASPARTATE OXIDASE"/>
    <property type="match status" value="1"/>
</dbReference>
<evidence type="ECO:0000256" key="11">
    <source>
        <dbReference type="ARBA" id="ARBA00030386"/>
    </source>
</evidence>